<dbReference type="AlphaFoldDB" id="A0A8H5SWX6"/>
<name>A0A8H5SWX6_FUSCI</name>
<accession>A0A8H5SWX6</accession>
<evidence type="ECO:0000256" key="1">
    <source>
        <dbReference type="SAM" id="MobiDB-lite"/>
    </source>
</evidence>
<feature type="region of interest" description="Disordered" evidence="1">
    <location>
        <begin position="1"/>
        <end position="63"/>
    </location>
</feature>
<reference evidence="2 3" key="2">
    <citation type="submission" date="2020-05" db="EMBL/GenBank/DDBJ databases">
        <title>Identification and distribution of gene clusters putatively required for synthesis of sphingolipid metabolism inhibitors in phylogenetically diverse species of the filamentous fungus Fusarium.</title>
        <authorList>
            <person name="Kim H.-S."/>
            <person name="Busman M."/>
            <person name="Brown D.W."/>
            <person name="Divon H."/>
            <person name="Uhlig S."/>
            <person name="Proctor R.H."/>
        </authorList>
    </citation>
    <scope>NUCLEOTIDE SEQUENCE [LARGE SCALE GENOMIC DNA]</scope>
    <source>
        <strain evidence="2 3">NRRL 25331</strain>
    </source>
</reference>
<keyword evidence="3" id="KW-1185">Reference proteome</keyword>
<feature type="compositionally biased region" description="Polar residues" evidence="1">
    <location>
        <begin position="33"/>
        <end position="51"/>
    </location>
</feature>
<evidence type="ECO:0000313" key="3">
    <source>
        <dbReference type="Proteomes" id="UP000572754"/>
    </source>
</evidence>
<protein>
    <submittedName>
        <fullName evidence="2">Uncharacterized protein</fullName>
    </submittedName>
</protein>
<reference evidence="3" key="1">
    <citation type="journal article" date="2020" name="BMC Genomics">
        <title>Correction to: Identification and distribution of gene clusters required for synthesis of sphingolipid metabolism inhibitors in diverse species of the filamentous fungus Fusarium.</title>
        <authorList>
            <person name="Kim H.S."/>
            <person name="Lohmar J.M."/>
            <person name="Busman M."/>
            <person name="Brown D.W."/>
            <person name="Naumann T.A."/>
            <person name="Divon H.H."/>
            <person name="Lysoe E."/>
            <person name="Uhlig S."/>
            <person name="Proctor R.H."/>
        </authorList>
    </citation>
    <scope>NUCLEOTIDE SEQUENCE [LARGE SCALE GENOMIC DNA]</scope>
    <source>
        <strain evidence="3">NRRL 25331</strain>
    </source>
</reference>
<comment type="caution">
    <text evidence="2">The sequence shown here is derived from an EMBL/GenBank/DDBJ whole genome shotgun (WGS) entry which is preliminary data.</text>
</comment>
<sequence length="223" mass="24129">MSFLPNSAAKKKKRHAIRGAASPLALKSKRAQKTSPKTSLKTSPKTHSYGYQGSIRHARPDNNNDINYQNVDFNLLAQYPRCLVNFVDYQYDSINVCHYIHNYCVNTNGNGVPNNIAGSVNTFGVQAASVPFVQGYYQAFSGSATTPLACCNACAALPLCAMSEFDIRSQPGRQCLLILSTHATCAFGDYTGQATLTVSGQTIAADTGIFLINGNCGMFNTYQ</sequence>
<gene>
    <name evidence="2" type="ORF">FCIRC_12836</name>
</gene>
<dbReference type="EMBL" id="JAAQPE010000574">
    <property type="protein sequence ID" value="KAF5658628.1"/>
    <property type="molecule type" value="Genomic_DNA"/>
</dbReference>
<proteinExistence type="predicted"/>
<organism evidence="2 3">
    <name type="scientific">Fusarium circinatum</name>
    <name type="common">Pitch canker fungus</name>
    <name type="synonym">Gibberella circinata</name>
    <dbReference type="NCBI Taxonomy" id="48490"/>
    <lineage>
        <taxon>Eukaryota</taxon>
        <taxon>Fungi</taxon>
        <taxon>Dikarya</taxon>
        <taxon>Ascomycota</taxon>
        <taxon>Pezizomycotina</taxon>
        <taxon>Sordariomycetes</taxon>
        <taxon>Hypocreomycetidae</taxon>
        <taxon>Hypocreales</taxon>
        <taxon>Nectriaceae</taxon>
        <taxon>Fusarium</taxon>
        <taxon>Fusarium fujikuroi species complex</taxon>
    </lineage>
</organism>
<evidence type="ECO:0000313" key="2">
    <source>
        <dbReference type="EMBL" id="KAF5658628.1"/>
    </source>
</evidence>
<dbReference type="Proteomes" id="UP000572754">
    <property type="component" value="Unassembled WGS sequence"/>
</dbReference>